<reference evidence="1 2" key="2">
    <citation type="journal article" date="2021" name="AMB Express">
        <title>Isolation and characterisation of Methylocystis spp. for poly-3-hydroxybutyrate production using waste methane feedstocks.</title>
        <authorList>
            <person name="Rumah B.L."/>
            <person name="Stead C.E."/>
            <person name="Claxton Stevens B.H."/>
            <person name="Minton N.P."/>
            <person name="Grosse-Honebrink A."/>
            <person name="Zhang Y."/>
        </authorList>
    </citation>
    <scope>NUCLEOTIDE SEQUENCE [LARGE SCALE GENOMIC DNA]</scope>
    <source>
        <strain evidence="1 2">BRCS1</strain>
    </source>
</reference>
<keyword evidence="2" id="KW-1185">Reference proteome</keyword>
<proteinExistence type="predicted"/>
<name>A0ABX6EHF2_9HYPH</name>
<accession>A0ABX6EHF2</accession>
<dbReference type="Proteomes" id="UP000424673">
    <property type="component" value="Chromosome"/>
</dbReference>
<evidence type="ECO:0000313" key="2">
    <source>
        <dbReference type="Proteomes" id="UP000424673"/>
    </source>
</evidence>
<sequence length="297" mass="32198">MPRTVTRALGIGLGFGLACAAALAIAMMLRPELRLTARAAWNDPRLLAAFADDARIRYEPEARTCAAETAALLPAAIAQIEAAHGRPFAQPPTVGVYRSYETYGSANGMGDPGIAAVTRAGVALLSPTLCGEERDRLEGVLTHELSHVHLSGWRPLGAPRPPQWFTEGLAVMASNGGGAEGVSIEDAAQAIRDGYRVVLDERRWIDFAALGFEREPPRDPTKDALTQRQRLAYRQAGMFVGWLRMRDETAFMHLLRALEAGEPFEGAFRSAFGEGAPSLWRRFVSDLSQRSRRGAGG</sequence>
<reference evidence="2" key="1">
    <citation type="submission" date="2019-09" db="EMBL/GenBank/DDBJ databases">
        <title>Isolation and complete genome sequencing of Methylocystis species.</title>
        <authorList>
            <person name="Rumah B.L."/>
            <person name="Stead C.E."/>
            <person name="Stevens B.C."/>
            <person name="Minton N.P."/>
            <person name="Grosse-Honebrink A."/>
            <person name="Zhang Y."/>
        </authorList>
    </citation>
    <scope>NUCLEOTIDE SEQUENCE [LARGE SCALE GENOMIC DNA]</scope>
    <source>
        <strain evidence="2">BRCS1</strain>
    </source>
</reference>
<evidence type="ECO:0008006" key="3">
    <source>
        <dbReference type="Google" id="ProtNLM"/>
    </source>
</evidence>
<dbReference type="EMBL" id="CP044328">
    <property type="protein sequence ID" value="QGM92866.1"/>
    <property type="molecule type" value="Genomic_DNA"/>
</dbReference>
<dbReference type="PROSITE" id="PS51257">
    <property type="entry name" value="PROKAR_LIPOPROTEIN"/>
    <property type="match status" value="1"/>
</dbReference>
<protein>
    <recommendedName>
        <fullName evidence="3">Peptidase MA-like domain-containing protein</fullName>
    </recommendedName>
</protein>
<gene>
    <name evidence="1" type="ORF">F7D13_01890</name>
</gene>
<evidence type="ECO:0000313" key="1">
    <source>
        <dbReference type="EMBL" id="QGM92866.1"/>
    </source>
</evidence>
<organism evidence="1 2">
    <name type="scientific">Methylocystis rosea</name>
    <dbReference type="NCBI Taxonomy" id="173366"/>
    <lineage>
        <taxon>Bacteria</taxon>
        <taxon>Pseudomonadati</taxon>
        <taxon>Pseudomonadota</taxon>
        <taxon>Alphaproteobacteria</taxon>
        <taxon>Hyphomicrobiales</taxon>
        <taxon>Methylocystaceae</taxon>
        <taxon>Methylocystis</taxon>
    </lineage>
</organism>
<dbReference type="RefSeq" id="WP_154450803.1">
    <property type="nucleotide sequence ID" value="NZ_CP044328.1"/>
</dbReference>